<sequence length="62" mass="7043">MNNQRKKIFIFGPNLNYSAYFNFTFCRFGCPCFCITGSNRLDGNCSNTKHAHITTEILGCLV</sequence>
<name>A0A2C9U099_MANES</name>
<proteinExistence type="predicted"/>
<organism evidence="1">
    <name type="scientific">Manihot esculenta</name>
    <name type="common">Cassava</name>
    <name type="synonym">Jatropha manihot</name>
    <dbReference type="NCBI Taxonomy" id="3983"/>
    <lineage>
        <taxon>Eukaryota</taxon>
        <taxon>Viridiplantae</taxon>
        <taxon>Streptophyta</taxon>
        <taxon>Embryophyta</taxon>
        <taxon>Tracheophyta</taxon>
        <taxon>Spermatophyta</taxon>
        <taxon>Magnoliopsida</taxon>
        <taxon>eudicotyledons</taxon>
        <taxon>Gunneridae</taxon>
        <taxon>Pentapetalae</taxon>
        <taxon>rosids</taxon>
        <taxon>fabids</taxon>
        <taxon>Malpighiales</taxon>
        <taxon>Euphorbiaceae</taxon>
        <taxon>Crotonoideae</taxon>
        <taxon>Manihoteae</taxon>
        <taxon>Manihot</taxon>
    </lineage>
</organism>
<reference evidence="1" key="1">
    <citation type="submission" date="2016-02" db="EMBL/GenBank/DDBJ databases">
        <title>WGS assembly of Manihot esculenta.</title>
        <authorList>
            <person name="Bredeson J.V."/>
            <person name="Prochnik S.E."/>
            <person name="Lyons J.B."/>
            <person name="Schmutz J."/>
            <person name="Grimwood J."/>
            <person name="Vrebalov J."/>
            <person name="Bart R.S."/>
            <person name="Amuge T."/>
            <person name="Ferguson M.E."/>
            <person name="Green R."/>
            <person name="Putnam N."/>
            <person name="Stites J."/>
            <person name="Rounsley S."/>
            <person name="Rokhsar D.S."/>
        </authorList>
    </citation>
    <scope>NUCLEOTIDE SEQUENCE [LARGE SCALE GENOMIC DNA]</scope>
    <source>
        <tissue evidence="1">Leaf</tissue>
    </source>
</reference>
<dbReference type="AlphaFoldDB" id="A0A2C9U099"/>
<gene>
    <name evidence="1" type="ORF">MANES_18G008700</name>
</gene>
<protein>
    <submittedName>
        <fullName evidence="1">Uncharacterized protein</fullName>
    </submittedName>
</protein>
<dbReference type="EMBL" id="CM004404">
    <property type="protein sequence ID" value="OAY22564.1"/>
    <property type="molecule type" value="Genomic_DNA"/>
</dbReference>
<accession>A0A2C9U099</accession>
<evidence type="ECO:0000313" key="1">
    <source>
        <dbReference type="EMBL" id="OAY22564.1"/>
    </source>
</evidence>